<protein>
    <recommendedName>
        <fullName evidence="5">N-alpha-acetyltransferase 40</fullName>
        <ecNumber evidence="4">2.3.1.257</ecNumber>
    </recommendedName>
</protein>
<evidence type="ECO:0000256" key="11">
    <source>
        <dbReference type="ARBA" id="ARBA00049524"/>
    </source>
</evidence>
<keyword evidence="8" id="KW-0539">Nucleus</keyword>
<keyword evidence="7" id="KW-0808">Transferase</keyword>
<feature type="domain" description="N-acetyltransferase" evidence="12">
    <location>
        <begin position="42"/>
        <end position="202"/>
    </location>
</feature>
<evidence type="ECO:0000256" key="4">
    <source>
        <dbReference type="ARBA" id="ARBA00012950"/>
    </source>
</evidence>
<dbReference type="PROSITE" id="PS51186">
    <property type="entry name" value="GNAT"/>
    <property type="match status" value="1"/>
</dbReference>
<evidence type="ECO:0000256" key="8">
    <source>
        <dbReference type="ARBA" id="ARBA00023242"/>
    </source>
</evidence>
<dbReference type="EMBL" id="LN724120">
    <property type="protein sequence ID" value="CEP10473.1"/>
    <property type="molecule type" value="Genomic_DNA"/>
</dbReference>
<evidence type="ECO:0000256" key="3">
    <source>
        <dbReference type="ARBA" id="ARBA00008870"/>
    </source>
</evidence>
<dbReference type="Gene3D" id="3.40.630.30">
    <property type="match status" value="1"/>
</dbReference>
<evidence type="ECO:0000256" key="9">
    <source>
        <dbReference type="ARBA" id="ARBA00023315"/>
    </source>
</evidence>
<gene>
    <name evidence="13" type="primary">PARPA_04155.1 scaffold 11792</name>
</gene>
<dbReference type="GO" id="GO:0005634">
    <property type="term" value="C:nucleus"/>
    <property type="evidence" value="ECO:0007669"/>
    <property type="project" value="UniProtKB-SubCell"/>
</dbReference>
<keyword evidence="6" id="KW-0963">Cytoplasm</keyword>
<comment type="catalytic activity">
    <reaction evidence="11">
        <text>N-terminal L-seryl-[histone H4] + acetyl-CoA = N-terminal N(alpha)-acetyl-L-seryl-[histone H4] + CoA + H(+)</text>
        <dbReference type="Rhea" id="RHEA:50596"/>
        <dbReference type="Rhea" id="RHEA-COMP:12740"/>
        <dbReference type="Rhea" id="RHEA-COMP:12743"/>
        <dbReference type="ChEBI" id="CHEBI:15378"/>
        <dbReference type="ChEBI" id="CHEBI:57287"/>
        <dbReference type="ChEBI" id="CHEBI:57288"/>
        <dbReference type="ChEBI" id="CHEBI:64738"/>
        <dbReference type="ChEBI" id="CHEBI:83690"/>
        <dbReference type="EC" id="2.3.1.257"/>
    </reaction>
</comment>
<dbReference type="PANTHER" id="PTHR20531:SF1">
    <property type="entry name" value="N-ALPHA-ACETYLTRANSFERASE 40"/>
    <property type="match status" value="1"/>
</dbReference>
<dbReference type="PANTHER" id="PTHR20531">
    <property type="entry name" value="N-ALPHA-ACETYLTRANSFERASE 40"/>
    <property type="match status" value="1"/>
</dbReference>
<evidence type="ECO:0000313" key="14">
    <source>
        <dbReference type="Proteomes" id="UP000054107"/>
    </source>
</evidence>
<evidence type="ECO:0000313" key="13">
    <source>
        <dbReference type="EMBL" id="CEP10473.1"/>
    </source>
</evidence>
<sequence>MPIHETERDGLIDRQQEKCLVQFLDLPIKYQNQRLDVVIDYYSVDDLPQDIFEWAFQLVKTNLKDMYEKSNDGWNEKEKRKEMLAPQARYLIARSATEPLDFKGFLHFQMVQEETMDDDIMANCAYCYEIQLAQSVRSQGLGEYMMNLLSQIGSYWKMDKVMLTVFKANQGAFKFYTKKLGFELDEISPGACLPLYKAKKFDYELLSKPCKQSVRK</sequence>
<evidence type="ECO:0000256" key="6">
    <source>
        <dbReference type="ARBA" id="ARBA00022490"/>
    </source>
</evidence>
<dbReference type="AlphaFoldDB" id="A0A0B7N4Y0"/>
<evidence type="ECO:0000259" key="12">
    <source>
        <dbReference type="PROSITE" id="PS51186"/>
    </source>
</evidence>
<dbReference type="GO" id="GO:0005737">
    <property type="term" value="C:cytoplasm"/>
    <property type="evidence" value="ECO:0007669"/>
    <property type="project" value="UniProtKB-SubCell"/>
</dbReference>
<proteinExistence type="inferred from homology"/>
<keyword evidence="9" id="KW-0012">Acyltransferase</keyword>
<organism evidence="13 14">
    <name type="scientific">Parasitella parasitica</name>
    <dbReference type="NCBI Taxonomy" id="35722"/>
    <lineage>
        <taxon>Eukaryota</taxon>
        <taxon>Fungi</taxon>
        <taxon>Fungi incertae sedis</taxon>
        <taxon>Mucoromycota</taxon>
        <taxon>Mucoromycotina</taxon>
        <taxon>Mucoromycetes</taxon>
        <taxon>Mucorales</taxon>
        <taxon>Mucorineae</taxon>
        <taxon>Mucoraceae</taxon>
        <taxon>Parasitella</taxon>
    </lineage>
</organism>
<dbReference type="InterPro" id="IPR016181">
    <property type="entry name" value="Acyl_CoA_acyltransferase"/>
</dbReference>
<dbReference type="SUPFAM" id="SSF55729">
    <property type="entry name" value="Acyl-CoA N-acyltransferases (Nat)"/>
    <property type="match status" value="1"/>
</dbReference>
<evidence type="ECO:0000256" key="7">
    <source>
        <dbReference type="ARBA" id="ARBA00022679"/>
    </source>
</evidence>
<evidence type="ECO:0000256" key="1">
    <source>
        <dbReference type="ARBA" id="ARBA00004123"/>
    </source>
</evidence>
<dbReference type="InterPro" id="IPR000182">
    <property type="entry name" value="GNAT_dom"/>
</dbReference>
<dbReference type="Pfam" id="PF00583">
    <property type="entry name" value="Acetyltransf_1"/>
    <property type="match status" value="1"/>
</dbReference>
<dbReference type="EC" id="2.3.1.257" evidence="4"/>
<comment type="subcellular location">
    <subcellularLocation>
        <location evidence="2">Cytoplasm</location>
    </subcellularLocation>
    <subcellularLocation>
        <location evidence="1">Nucleus</location>
    </subcellularLocation>
</comment>
<dbReference type="InterPro" id="IPR039949">
    <property type="entry name" value="NAA40"/>
</dbReference>
<evidence type="ECO:0000256" key="10">
    <source>
        <dbReference type="ARBA" id="ARBA00047821"/>
    </source>
</evidence>
<name>A0A0B7N4Y0_9FUNG</name>
<dbReference type="OrthoDB" id="424551at2759"/>
<comment type="catalytic activity">
    <reaction evidence="10">
        <text>N-terminal L-seryl-[histone H2A] + acetyl-CoA = N-terminal N(alpha)-acetyl-L-seryl-[histone H2A] + CoA + H(+)</text>
        <dbReference type="Rhea" id="RHEA:50600"/>
        <dbReference type="Rhea" id="RHEA-COMP:12742"/>
        <dbReference type="Rhea" id="RHEA-COMP:12744"/>
        <dbReference type="ChEBI" id="CHEBI:15378"/>
        <dbReference type="ChEBI" id="CHEBI:57287"/>
        <dbReference type="ChEBI" id="CHEBI:57288"/>
        <dbReference type="ChEBI" id="CHEBI:64738"/>
        <dbReference type="ChEBI" id="CHEBI:83690"/>
        <dbReference type="EC" id="2.3.1.257"/>
    </reaction>
</comment>
<reference evidence="13 14" key="1">
    <citation type="submission" date="2014-09" db="EMBL/GenBank/DDBJ databases">
        <authorList>
            <person name="Ellenberger Sabrina"/>
        </authorList>
    </citation>
    <scope>NUCLEOTIDE SEQUENCE [LARGE SCALE GENOMIC DNA]</scope>
    <source>
        <strain evidence="13 14">CBS 412.66</strain>
    </source>
</reference>
<dbReference type="Proteomes" id="UP000054107">
    <property type="component" value="Unassembled WGS sequence"/>
</dbReference>
<keyword evidence="14" id="KW-1185">Reference proteome</keyword>
<dbReference type="GO" id="GO:0010485">
    <property type="term" value="F:histone H4 acetyltransferase activity"/>
    <property type="evidence" value="ECO:0007669"/>
    <property type="project" value="InterPro"/>
</dbReference>
<accession>A0A0B7N4Y0</accession>
<evidence type="ECO:0000256" key="2">
    <source>
        <dbReference type="ARBA" id="ARBA00004496"/>
    </source>
</evidence>
<comment type="similarity">
    <text evidence="3">Belongs to the acetyltransferase family. NAA40 subfamily.</text>
</comment>
<dbReference type="GO" id="GO:1990189">
    <property type="term" value="F:protein N-terminal-serine acetyltransferase activity"/>
    <property type="evidence" value="ECO:0007669"/>
    <property type="project" value="UniProtKB-EC"/>
</dbReference>
<dbReference type="GO" id="GO:0043998">
    <property type="term" value="F:histone H2A acetyltransferase activity"/>
    <property type="evidence" value="ECO:0007669"/>
    <property type="project" value="InterPro"/>
</dbReference>
<dbReference type="STRING" id="35722.A0A0B7N4Y0"/>
<evidence type="ECO:0000256" key="5">
    <source>
        <dbReference type="ARBA" id="ARBA00015043"/>
    </source>
</evidence>